<dbReference type="InterPro" id="IPR000182">
    <property type="entry name" value="GNAT_dom"/>
</dbReference>
<evidence type="ECO:0000313" key="6">
    <source>
        <dbReference type="Proteomes" id="UP000284702"/>
    </source>
</evidence>
<dbReference type="EMBL" id="MZMZ02003032">
    <property type="protein sequence ID" value="RQM23097.1"/>
    <property type="molecule type" value="Genomic_DNA"/>
</dbReference>
<dbReference type="VEuPathDB" id="FungiDB:H257_09860"/>
<dbReference type="GeneID" id="20811856"/>
<sequence>MYLSTAMAVTIDTRPATAADASFLLTCINDAFKADAFFKTKEHFNRVSMADVLAMLAAPRSTYLVAEISADGRKSDLCGCIYVQWTVHQDATVVGNFSSVSVRNEFERRGVGGRLVQAAELLVASQATSQQPSRMDISVVSARPDLFAFYERKGYRVTGNVIDSPEFAAILNDTHRHVHLVEMQKMLSPPPPGV</sequence>
<feature type="domain" description="N-acetyltransferase" evidence="3">
    <location>
        <begin position="11"/>
        <end position="188"/>
    </location>
</feature>
<dbReference type="Proteomes" id="UP000284702">
    <property type="component" value="Unassembled WGS sequence"/>
</dbReference>
<name>W4G886_APHAT</name>
<dbReference type="OrthoDB" id="73213at2759"/>
<evidence type="ECO:0000259" key="3">
    <source>
        <dbReference type="PROSITE" id="PS51186"/>
    </source>
</evidence>
<reference evidence="4" key="1">
    <citation type="submission" date="2013-12" db="EMBL/GenBank/DDBJ databases">
        <title>The Genome Sequence of Aphanomyces astaci APO3.</title>
        <authorList>
            <consortium name="The Broad Institute Genomics Platform"/>
            <person name="Russ C."/>
            <person name="Tyler B."/>
            <person name="van West P."/>
            <person name="Dieguez-Uribeondo J."/>
            <person name="Young S.K."/>
            <person name="Zeng Q."/>
            <person name="Gargeya S."/>
            <person name="Fitzgerald M."/>
            <person name="Abouelleil A."/>
            <person name="Alvarado L."/>
            <person name="Chapman S.B."/>
            <person name="Gainer-Dewar J."/>
            <person name="Goldberg J."/>
            <person name="Griggs A."/>
            <person name="Gujja S."/>
            <person name="Hansen M."/>
            <person name="Howarth C."/>
            <person name="Imamovic A."/>
            <person name="Ireland A."/>
            <person name="Larimer J."/>
            <person name="McCowan C."/>
            <person name="Murphy C."/>
            <person name="Pearson M."/>
            <person name="Poon T.W."/>
            <person name="Priest M."/>
            <person name="Roberts A."/>
            <person name="Saif S."/>
            <person name="Shea T."/>
            <person name="Sykes S."/>
            <person name="Wortman J."/>
            <person name="Nusbaum C."/>
            <person name="Birren B."/>
        </authorList>
    </citation>
    <scope>NUCLEOTIDE SEQUENCE [LARGE SCALE GENOMIC DNA]</scope>
    <source>
        <strain evidence="4">APO3</strain>
    </source>
</reference>
<evidence type="ECO:0000313" key="4">
    <source>
        <dbReference type="EMBL" id="ETV75890.1"/>
    </source>
</evidence>
<evidence type="ECO:0000256" key="1">
    <source>
        <dbReference type="ARBA" id="ARBA00022679"/>
    </source>
</evidence>
<dbReference type="RefSeq" id="XP_009834532.1">
    <property type="nucleotide sequence ID" value="XM_009836230.1"/>
</dbReference>
<evidence type="ECO:0000313" key="5">
    <source>
        <dbReference type="EMBL" id="RQM23097.1"/>
    </source>
</evidence>
<dbReference type="Gene3D" id="3.40.630.30">
    <property type="match status" value="1"/>
</dbReference>
<keyword evidence="6" id="KW-1185">Reference proteome</keyword>
<dbReference type="STRING" id="112090.W4G886"/>
<dbReference type="SUPFAM" id="SSF55729">
    <property type="entry name" value="Acyl-CoA N-acyltransferases (Nat)"/>
    <property type="match status" value="1"/>
</dbReference>
<gene>
    <name evidence="5" type="ORF">B5M09_011615</name>
    <name evidence="4" type="ORF">H257_09860</name>
</gene>
<feature type="non-terminal residue" evidence="4">
    <location>
        <position position="1"/>
    </location>
</feature>
<dbReference type="PANTHER" id="PTHR43877">
    <property type="entry name" value="AMINOALKYLPHOSPHONATE N-ACETYLTRANSFERASE-RELATED-RELATED"/>
    <property type="match status" value="1"/>
</dbReference>
<accession>W4G886</accession>
<dbReference type="PROSITE" id="PS51186">
    <property type="entry name" value="GNAT"/>
    <property type="match status" value="1"/>
</dbReference>
<proteinExistence type="predicted"/>
<keyword evidence="1" id="KW-0808">Transferase</keyword>
<organism evidence="4">
    <name type="scientific">Aphanomyces astaci</name>
    <name type="common">Crayfish plague agent</name>
    <dbReference type="NCBI Taxonomy" id="112090"/>
    <lineage>
        <taxon>Eukaryota</taxon>
        <taxon>Sar</taxon>
        <taxon>Stramenopiles</taxon>
        <taxon>Oomycota</taxon>
        <taxon>Saprolegniomycetes</taxon>
        <taxon>Saprolegniales</taxon>
        <taxon>Verrucalvaceae</taxon>
        <taxon>Aphanomyces</taxon>
    </lineage>
</organism>
<dbReference type="Pfam" id="PF13508">
    <property type="entry name" value="Acetyltransf_7"/>
    <property type="match status" value="1"/>
</dbReference>
<protein>
    <recommendedName>
        <fullName evidence="3">N-acetyltransferase domain-containing protein</fullName>
    </recommendedName>
</protein>
<dbReference type="AlphaFoldDB" id="W4G886"/>
<dbReference type="EMBL" id="KI913138">
    <property type="protein sequence ID" value="ETV75890.1"/>
    <property type="molecule type" value="Genomic_DNA"/>
</dbReference>
<evidence type="ECO:0000256" key="2">
    <source>
        <dbReference type="ARBA" id="ARBA00023315"/>
    </source>
</evidence>
<reference evidence="5 6" key="2">
    <citation type="submission" date="2018-07" db="EMBL/GenBank/DDBJ databases">
        <title>Annotation of Aphanomyces astaci genome assembly.</title>
        <authorList>
            <person name="Studholme D.J."/>
        </authorList>
    </citation>
    <scope>NUCLEOTIDE SEQUENCE [LARGE SCALE GENOMIC DNA]</scope>
    <source>
        <strain evidence="5">Pc</strain>
    </source>
</reference>
<dbReference type="GO" id="GO:0016747">
    <property type="term" value="F:acyltransferase activity, transferring groups other than amino-acyl groups"/>
    <property type="evidence" value="ECO:0007669"/>
    <property type="project" value="InterPro"/>
</dbReference>
<dbReference type="InterPro" id="IPR016181">
    <property type="entry name" value="Acyl_CoA_acyltransferase"/>
</dbReference>
<keyword evidence="2" id="KW-0012">Acyltransferase</keyword>
<dbReference type="InterPro" id="IPR050832">
    <property type="entry name" value="Bact_Acetyltransf"/>
</dbReference>